<dbReference type="SUPFAM" id="SSF90112">
    <property type="entry name" value="Neurotransmitter-gated ion-channel transmembrane pore"/>
    <property type="match status" value="1"/>
</dbReference>
<evidence type="ECO:0000256" key="10">
    <source>
        <dbReference type="ARBA" id="ARBA00023170"/>
    </source>
</evidence>
<organism evidence="23 24">
    <name type="scientific">Coilia grayii</name>
    <name type="common">Gray's grenadier anchovy</name>
    <dbReference type="NCBI Taxonomy" id="363190"/>
    <lineage>
        <taxon>Eukaryota</taxon>
        <taxon>Metazoa</taxon>
        <taxon>Chordata</taxon>
        <taxon>Craniata</taxon>
        <taxon>Vertebrata</taxon>
        <taxon>Euteleostomi</taxon>
        <taxon>Actinopterygii</taxon>
        <taxon>Neopterygii</taxon>
        <taxon>Teleostei</taxon>
        <taxon>Clupei</taxon>
        <taxon>Clupeiformes</taxon>
        <taxon>Clupeoidei</taxon>
        <taxon>Engraulidae</taxon>
        <taxon>Coilinae</taxon>
        <taxon>Coilia</taxon>
    </lineage>
</organism>
<keyword evidence="11" id="KW-0325">Glycoprotein</keyword>
<dbReference type="AlphaFoldDB" id="A0ABD1IV24"/>
<protein>
    <recommendedName>
        <fullName evidence="25">5-hydroxytryptamine receptor 3A-like</fullName>
    </recommendedName>
</protein>
<feature type="transmembrane region" description="Helical" evidence="20">
    <location>
        <begin position="225"/>
        <end position="243"/>
    </location>
</feature>
<reference evidence="23 24" key="1">
    <citation type="submission" date="2024-09" db="EMBL/GenBank/DDBJ databases">
        <title>A chromosome-level genome assembly of Gray's grenadier anchovy, Coilia grayii.</title>
        <authorList>
            <person name="Fu Z."/>
        </authorList>
    </citation>
    <scope>NUCLEOTIDE SEQUENCE [LARGE SCALE GENOMIC DNA]</scope>
    <source>
        <strain evidence="23">G4</strain>
        <tissue evidence="23">Muscle</tissue>
    </source>
</reference>
<evidence type="ECO:0000256" key="20">
    <source>
        <dbReference type="RuleBase" id="RU000687"/>
    </source>
</evidence>
<keyword evidence="1 20" id="KW-0813">Transport</keyword>
<dbReference type="InterPro" id="IPR018000">
    <property type="entry name" value="Neurotransmitter_ion_chnl_CS"/>
</dbReference>
<keyword evidence="12" id="KW-0628">Postsynaptic cell membrane</keyword>
<dbReference type="Proteomes" id="UP001591681">
    <property type="component" value="Unassembled WGS sequence"/>
</dbReference>
<evidence type="ECO:0000256" key="8">
    <source>
        <dbReference type="ARBA" id="ARBA00023136"/>
    </source>
</evidence>
<evidence type="ECO:0000256" key="3">
    <source>
        <dbReference type="ARBA" id="ARBA00022692"/>
    </source>
</evidence>
<keyword evidence="4" id="KW-0732">Signal</keyword>
<evidence type="ECO:0000256" key="17">
    <source>
        <dbReference type="ARBA" id="ARBA00036239"/>
    </source>
</evidence>
<dbReference type="SUPFAM" id="SSF63712">
    <property type="entry name" value="Nicotinic receptor ligand binding domain-like"/>
    <property type="match status" value="1"/>
</dbReference>
<dbReference type="GO" id="GO:0045211">
    <property type="term" value="C:postsynaptic membrane"/>
    <property type="evidence" value="ECO:0007669"/>
    <property type="project" value="UniProtKB-SubCell"/>
</dbReference>
<sequence>MGADSPDCSYLSLLNHLGVGPNNHAHSVLRPVRHWKTPTNVLVDLYLSVIIEVNEKFQSLTTGVFMATSWTNELVQWDPRDFCGISMISIPKEYLWRPATSVLESIEAKLSYTDSPYLNMLPFGFVFMAETYKITSTCRMDLYKFPFDTQQCQLTVLPIMNTIDQIRLSPSSNSSDVTAGSLTVFQTQGEWDLISIHVSTDNLTVDARVWDKVVYTITISRRPQLYVINFLVPIFLFLVLDLMSFFMNEARGEKLSFKITILLAISVLLLILHDILPSTHQKTPLIGVFCTGIFMFVGCSIAETIAVSFLMRMASKCDTLAATRGTLETRTEEGGSQQTGSEGAGGADDEAAIAALLRLILREMQALQEQSSSDHARHAGTTCLYLTTVAKGINTLYFLLYICAVLVFLAEVGKQWYY</sequence>
<accession>A0ABD1IV24</accession>
<dbReference type="EMBL" id="JBHFQA010000023">
    <property type="protein sequence ID" value="KAL2078824.1"/>
    <property type="molecule type" value="Genomic_DNA"/>
</dbReference>
<feature type="transmembrane region" description="Helical" evidence="20">
    <location>
        <begin position="396"/>
        <end position="417"/>
    </location>
</feature>
<keyword evidence="8 20" id="KW-0472">Membrane</keyword>
<dbReference type="Pfam" id="PF02931">
    <property type="entry name" value="Neur_chan_LBD"/>
    <property type="match status" value="1"/>
</dbReference>
<keyword evidence="6" id="KW-0770">Synapse</keyword>
<dbReference type="InterPro" id="IPR036734">
    <property type="entry name" value="Neur_chan_lig-bd_sf"/>
</dbReference>
<evidence type="ECO:0000256" key="7">
    <source>
        <dbReference type="ARBA" id="ARBA00023065"/>
    </source>
</evidence>
<dbReference type="InterPro" id="IPR038050">
    <property type="entry name" value="Neuro_actylchol_rec"/>
</dbReference>
<evidence type="ECO:0000313" key="23">
    <source>
        <dbReference type="EMBL" id="KAL2078824.1"/>
    </source>
</evidence>
<evidence type="ECO:0000256" key="5">
    <source>
        <dbReference type="ARBA" id="ARBA00022989"/>
    </source>
</evidence>
<evidence type="ECO:0000256" key="13">
    <source>
        <dbReference type="ARBA" id="ARBA00023286"/>
    </source>
</evidence>
<evidence type="ECO:0000256" key="2">
    <source>
        <dbReference type="ARBA" id="ARBA00022475"/>
    </source>
</evidence>
<evidence type="ECO:0000256" key="18">
    <source>
        <dbReference type="ARBA" id="ARBA00036634"/>
    </source>
</evidence>
<evidence type="ECO:0000256" key="12">
    <source>
        <dbReference type="ARBA" id="ARBA00023257"/>
    </source>
</evidence>
<evidence type="ECO:0000256" key="19">
    <source>
        <dbReference type="ARBA" id="ARBA00037540"/>
    </source>
</evidence>
<dbReference type="PRINTS" id="PR00252">
    <property type="entry name" value="NRIONCHANNEL"/>
</dbReference>
<evidence type="ECO:0000256" key="16">
    <source>
        <dbReference type="ARBA" id="ARBA00034430"/>
    </source>
</evidence>
<dbReference type="FunFam" id="2.70.170.10:FF:000017">
    <property type="entry name" value="5-hydroxytryptamine receptor 3A"/>
    <property type="match status" value="1"/>
</dbReference>
<comment type="catalytic activity">
    <reaction evidence="16">
        <text>K(+)(in) = K(+)(out)</text>
        <dbReference type="Rhea" id="RHEA:29463"/>
        <dbReference type="ChEBI" id="CHEBI:29103"/>
    </reaction>
</comment>
<evidence type="ECO:0000259" key="21">
    <source>
        <dbReference type="Pfam" id="PF02931"/>
    </source>
</evidence>
<keyword evidence="5 20" id="KW-1133">Transmembrane helix</keyword>
<keyword evidence="9" id="KW-1015">Disulfide bond</keyword>
<evidence type="ECO:0000256" key="15">
    <source>
        <dbReference type="ARBA" id="ARBA00034104"/>
    </source>
</evidence>
<keyword evidence="24" id="KW-1185">Reference proteome</keyword>
<proteinExistence type="inferred from homology"/>
<feature type="domain" description="Neurotransmitter-gated ion-channel ligand-binding" evidence="21">
    <location>
        <begin position="27"/>
        <end position="223"/>
    </location>
</feature>
<dbReference type="Gene3D" id="2.70.170.10">
    <property type="entry name" value="Neurotransmitter-gated ion-channel ligand-binding domain"/>
    <property type="match status" value="1"/>
</dbReference>
<comment type="function">
    <text evidence="19">Forms serotonin (5-hydroxytryptamine/5-HT3)-activated cation-selective channel complexes, which when activated cause fast, depolarizing responses in neurons.</text>
</comment>
<dbReference type="InterPro" id="IPR006202">
    <property type="entry name" value="Neur_chan_lig-bd"/>
</dbReference>
<comment type="caution">
    <text evidence="23">The sequence shown here is derived from an EMBL/GenBank/DDBJ whole genome shotgun (WGS) entry which is preliminary data.</text>
</comment>
<evidence type="ECO:0000256" key="1">
    <source>
        <dbReference type="ARBA" id="ARBA00022448"/>
    </source>
</evidence>
<evidence type="ECO:0000256" key="6">
    <source>
        <dbReference type="ARBA" id="ARBA00023018"/>
    </source>
</evidence>
<feature type="transmembrane region" description="Helical" evidence="20">
    <location>
        <begin position="255"/>
        <end position="273"/>
    </location>
</feature>
<evidence type="ECO:0000256" key="4">
    <source>
        <dbReference type="ARBA" id="ARBA00022729"/>
    </source>
</evidence>
<keyword evidence="3 20" id="KW-0812">Transmembrane</keyword>
<name>A0ABD1IV24_9TELE</name>
<evidence type="ECO:0000259" key="22">
    <source>
        <dbReference type="Pfam" id="PF02932"/>
    </source>
</evidence>
<evidence type="ECO:0000313" key="24">
    <source>
        <dbReference type="Proteomes" id="UP001591681"/>
    </source>
</evidence>
<dbReference type="InterPro" id="IPR036719">
    <property type="entry name" value="Neuro-gated_channel_TM_sf"/>
</dbReference>
<evidence type="ECO:0000256" key="11">
    <source>
        <dbReference type="ARBA" id="ARBA00023180"/>
    </source>
</evidence>
<keyword evidence="10" id="KW-0675">Receptor</keyword>
<dbReference type="PANTHER" id="PTHR18945">
    <property type="entry name" value="NEUROTRANSMITTER GATED ION CHANNEL"/>
    <property type="match status" value="1"/>
</dbReference>
<feature type="domain" description="Neurotransmitter-gated ion-channel transmembrane" evidence="22">
    <location>
        <begin position="231"/>
        <end position="316"/>
    </location>
</feature>
<keyword evidence="13" id="KW-1071">Ligand-gated ion channel</keyword>
<dbReference type="InterPro" id="IPR006201">
    <property type="entry name" value="Neur_channel"/>
</dbReference>
<feature type="transmembrane region" description="Helical" evidence="20">
    <location>
        <begin position="285"/>
        <end position="310"/>
    </location>
</feature>
<keyword evidence="2" id="KW-1003">Cell membrane</keyword>
<comment type="subcellular location">
    <subcellularLocation>
        <location evidence="15">Postsynaptic cell membrane</location>
        <topology evidence="15">Multi-pass membrane protein</topology>
    </subcellularLocation>
</comment>
<evidence type="ECO:0000256" key="14">
    <source>
        <dbReference type="ARBA" id="ARBA00023303"/>
    </source>
</evidence>
<evidence type="ECO:0000256" key="9">
    <source>
        <dbReference type="ARBA" id="ARBA00023157"/>
    </source>
</evidence>
<comment type="similarity">
    <text evidence="20">Belongs to the ligand-gated ion channel (TC 1.A.9) family.</text>
</comment>
<gene>
    <name evidence="23" type="ORF">ACEWY4_026509</name>
</gene>
<keyword evidence="7 20" id="KW-0406">Ion transport</keyword>
<dbReference type="InterPro" id="IPR006029">
    <property type="entry name" value="Neurotrans-gated_channel_TM"/>
</dbReference>
<dbReference type="Gene3D" id="1.20.58.390">
    <property type="entry name" value="Neurotransmitter-gated ion-channel transmembrane domain"/>
    <property type="match status" value="1"/>
</dbReference>
<dbReference type="Pfam" id="PF02932">
    <property type="entry name" value="Neur_chan_memb"/>
    <property type="match status" value="1"/>
</dbReference>
<comment type="catalytic activity">
    <reaction evidence="17">
        <text>Na(+)(in) = Na(+)(out)</text>
        <dbReference type="Rhea" id="RHEA:34963"/>
        <dbReference type="ChEBI" id="CHEBI:29101"/>
    </reaction>
</comment>
<keyword evidence="14 20" id="KW-0407">Ion channel</keyword>
<dbReference type="PROSITE" id="PS00236">
    <property type="entry name" value="NEUROTR_ION_CHANNEL"/>
    <property type="match status" value="1"/>
</dbReference>
<comment type="catalytic activity">
    <reaction evidence="18">
        <text>Ca(2+)(in) = Ca(2+)(out)</text>
        <dbReference type="Rhea" id="RHEA:29671"/>
        <dbReference type="ChEBI" id="CHEBI:29108"/>
    </reaction>
</comment>
<dbReference type="GO" id="GO:0034220">
    <property type="term" value="P:monoatomic ion transmembrane transport"/>
    <property type="evidence" value="ECO:0007669"/>
    <property type="project" value="UniProtKB-KW"/>
</dbReference>
<evidence type="ECO:0008006" key="25">
    <source>
        <dbReference type="Google" id="ProtNLM"/>
    </source>
</evidence>